<evidence type="ECO:0000313" key="1">
    <source>
        <dbReference type="EMBL" id="KAJ1081880.1"/>
    </source>
</evidence>
<dbReference type="InterPro" id="IPR042566">
    <property type="entry name" value="L1_C"/>
</dbReference>
<evidence type="ECO:0000313" key="2">
    <source>
        <dbReference type="Proteomes" id="UP001066276"/>
    </source>
</evidence>
<keyword evidence="2" id="KW-1185">Reference proteome</keyword>
<reference evidence="1" key="1">
    <citation type="journal article" date="2022" name="bioRxiv">
        <title>Sequencing and chromosome-scale assembly of the giantPleurodeles waltlgenome.</title>
        <authorList>
            <person name="Brown T."/>
            <person name="Elewa A."/>
            <person name="Iarovenko S."/>
            <person name="Subramanian E."/>
            <person name="Araus A.J."/>
            <person name="Petzold A."/>
            <person name="Susuki M."/>
            <person name="Suzuki K.-i.T."/>
            <person name="Hayashi T."/>
            <person name="Toyoda A."/>
            <person name="Oliveira C."/>
            <person name="Osipova E."/>
            <person name="Leigh N.D."/>
            <person name="Simon A."/>
            <person name="Yun M.H."/>
        </authorList>
    </citation>
    <scope>NUCLEOTIDE SEQUENCE</scope>
    <source>
        <strain evidence="1">20211129_DDA</strain>
        <tissue evidence="1">Liver</tissue>
    </source>
</reference>
<proteinExistence type="predicted"/>
<gene>
    <name evidence="1" type="ORF">NDU88_002052</name>
</gene>
<name>A0AAV7KUH9_PLEWA</name>
<protein>
    <submittedName>
        <fullName evidence="1">Uncharacterized protein</fullName>
    </submittedName>
</protein>
<accession>A0AAV7KUH9</accession>
<dbReference type="PANTHER" id="PTHR11505">
    <property type="entry name" value="L1 TRANSPOSABLE ELEMENT-RELATED"/>
    <property type="match status" value="1"/>
</dbReference>
<dbReference type="Gene3D" id="3.30.250.20">
    <property type="entry name" value="L1 transposable element, C-terminal domain"/>
    <property type="match status" value="1"/>
</dbReference>
<organism evidence="1 2">
    <name type="scientific">Pleurodeles waltl</name>
    <name type="common">Iberian ribbed newt</name>
    <dbReference type="NCBI Taxonomy" id="8319"/>
    <lineage>
        <taxon>Eukaryota</taxon>
        <taxon>Metazoa</taxon>
        <taxon>Chordata</taxon>
        <taxon>Craniata</taxon>
        <taxon>Vertebrata</taxon>
        <taxon>Euteleostomi</taxon>
        <taxon>Amphibia</taxon>
        <taxon>Batrachia</taxon>
        <taxon>Caudata</taxon>
        <taxon>Salamandroidea</taxon>
        <taxon>Salamandridae</taxon>
        <taxon>Pleurodelinae</taxon>
        <taxon>Pleurodeles</taxon>
    </lineage>
</organism>
<dbReference type="AlphaFoldDB" id="A0AAV7KUH9"/>
<dbReference type="Proteomes" id="UP001066276">
    <property type="component" value="Chromosome 12"/>
</dbReference>
<sequence length="208" mass="23986">MDRMNEMLDKHSDSLDMVERRILDMEVDGTTLTSNQSTMGKTLAALQMKVEDLEAHSRQNNLRIVCIAESTSIDNNEKYIELLLIQLLGRQTFLDMFVVESEHRSLAACPPPGAPPRPVTDKLLNYRDRDAALYPDFTQQVQEALRQFIPAKRQLRELQMNYCMLYPAKLRVVVDGKPMLFMDHELLSQFLKRRLSKGRRLDTSTTSP</sequence>
<comment type="caution">
    <text evidence="1">The sequence shown here is derived from an EMBL/GenBank/DDBJ whole genome shotgun (WGS) entry which is preliminary data.</text>
</comment>
<dbReference type="InterPro" id="IPR004244">
    <property type="entry name" value="Transposase_22"/>
</dbReference>
<dbReference type="EMBL" id="JANPWB010000016">
    <property type="protein sequence ID" value="KAJ1081880.1"/>
    <property type="molecule type" value="Genomic_DNA"/>
</dbReference>